<evidence type="ECO:0000313" key="1">
    <source>
        <dbReference type="EMBL" id="MFC4619022.1"/>
    </source>
</evidence>
<dbReference type="GO" id="GO:0016787">
    <property type="term" value="F:hydrolase activity"/>
    <property type="evidence" value="ECO:0007669"/>
    <property type="project" value="UniProtKB-KW"/>
</dbReference>
<dbReference type="InterPro" id="IPR023198">
    <property type="entry name" value="PGP-like_dom2"/>
</dbReference>
<dbReference type="SUPFAM" id="SSF56784">
    <property type="entry name" value="HAD-like"/>
    <property type="match status" value="1"/>
</dbReference>
<dbReference type="Gene3D" id="1.10.150.240">
    <property type="entry name" value="Putative phosphatase, domain 2"/>
    <property type="match status" value="1"/>
</dbReference>
<protein>
    <submittedName>
        <fullName evidence="1">HAD family hydrolase</fullName>
    </submittedName>
</protein>
<dbReference type="NCBIfam" id="TIGR01549">
    <property type="entry name" value="HAD-SF-IA-v1"/>
    <property type="match status" value="1"/>
</dbReference>
<keyword evidence="2" id="KW-1185">Reference proteome</keyword>
<proteinExistence type="predicted"/>
<name>A0ABV9GM10_9BACL</name>
<dbReference type="PANTHER" id="PTHR18901">
    <property type="entry name" value="2-DEOXYGLUCOSE-6-PHOSPHATE PHOSPHATASE 2"/>
    <property type="match status" value="1"/>
</dbReference>
<gene>
    <name evidence="1" type="ORF">ACFO4N_09890</name>
</gene>
<keyword evidence="1" id="KW-0378">Hydrolase</keyword>
<accession>A0ABV9GM10</accession>
<dbReference type="InterPro" id="IPR036412">
    <property type="entry name" value="HAD-like_sf"/>
</dbReference>
<dbReference type="Gene3D" id="3.40.50.1000">
    <property type="entry name" value="HAD superfamily/HAD-like"/>
    <property type="match status" value="1"/>
</dbReference>
<dbReference type="InterPro" id="IPR006439">
    <property type="entry name" value="HAD-SF_hydro_IA"/>
</dbReference>
<dbReference type="RefSeq" id="WP_376846127.1">
    <property type="nucleotide sequence ID" value="NZ_JBHSFW010000005.1"/>
</dbReference>
<dbReference type="CDD" id="cd16423">
    <property type="entry name" value="HAD_BPGM-like"/>
    <property type="match status" value="1"/>
</dbReference>
<comment type="caution">
    <text evidence="1">The sequence shown here is derived from an EMBL/GenBank/DDBJ whole genome shotgun (WGS) entry which is preliminary data.</text>
</comment>
<dbReference type="SFLD" id="SFLDS00003">
    <property type="entry name" value="Haloacid_Dehalogenase"/>
    <property type="match status" value="1"/>
</dbReference>
<dbReference type="NCBIfam" id="TIGR01509">
    <property type="entry name" value="HAD-SF-IA-v3"/>
    <property type="match status" value="1"/>
</dbReference>
<dbReference type="Pfam" id="PF13419">
    <property type="entry name" value="HAD_2"/>
    <property type="match status" value="1"/>
</dbReference>
<reference evidence="2" key="1">
    <citation type="journal article" date="2019" name="Int. J. Syst. Evol. Microbiol.">
        <title>The Global Catalogue of Microorganisms (GCM) 10K type strain sequencing project: providing services to taxonomists for standard genome sequencing and annotation.</title>
        <authorList>
            <consortium name="The Broad Institute Genomics Platform"/>
            <consortium name="The Broad Institute Genome Sequencing Center for Infectious Disease"/>
            <person name="Wu L."/>
            <person name="Ma J."/>
        </authorList>
    </citation>
    <scope>NUCLEOTIDE SEQUENCE [LARGE SCALE GENOMIC DNA]</scope>
    <source>
        <strain evidence="2">CGMCC 1.16306</strain>
    </source>
</reference>
<sequence>MINAVVFDFDGVILDTETLSYQATAEVYKQYGAELPISYWAKIAGSKDDAFDSAEHLESVLGHPIDRAAYIRERDDMIMHYVENAQVLPGVVAILETAKKLGMKIGLATSSGDQWAKNHLSRIGLIDYFDVIVEANDVENVKPDPELFSLACERLGVQPNEAIAFEDSLNGAIAARKAGLYVVVVPNEITKNLSFDDVDQKLHSLAETNLEALIELFSKGDSVGCKSPDSIT</sequence>
<evidence type="ECO:0000313" key="2">
    <source>
        <dbReference type="Proteomes" id="UP001596022"/>
    </source>
</evidence>
<dbReference type="EMBL" id="JBHSFW010000005">
    <property type="protein sequence ID" value="MFC4619022.1"/>
    <property type="molecule type" value="Genomic_DNA"/>
</dbReference>
<dbReference type="InterPro" id="IPR023214">
    <property type="entry name" value="HAD_sf"/>
</dbReference>
<organism evidence="1 2">
    <name type="scientific">Camelliibacillus cellulosilyticus</name>
    <dbReference type="NCBI Taxonomy" id="2174486"/>
    <lineage>
        <taxon>Bacteria</taxon>
        <taxon>Bacillati</taxon>
        <taxon>Bacillota</taxon>
        <taxon>Bacilli</taxon>
        <taxon>Bacillales</taxon>
        <taxon>Sporolactobacillaceae</taxon>
        <taxon>Camelliibacillus</taxon>
    </lineage>
</organism>
<dbReference type="Proteomes" id="UP001596022">
    <property type="component" value="Unassembled WGS sequence"/>
</dbReference>
<dbReference type="InterPro" id="IPR041492">
    <property type="entry name" value="HAD_2"/>
</dbReference>
<dbReference type="SFLD" id="SFLDG01135">
    <property type="entry name" value="C1.5.6:_HAD__Beta-PGM__Phospha"/>
    <property type="match status" value="1"/>
</dbReference>
<dbReference type="PANTHER" id="PTHR18901:SF38">
    <property type="entry name" value="PSEUDOURIDINE-5'-PHOSPHATASE"/>
    <property type="match status" value="1"/>
</dbReference>
<dbReference type="SFLD" id="SFLDG01129">
    <property type="entry name" value="C1.5:_HAD__Beta-PGM__Phosphata"/>
    <property type="match status" value="1"/>
</dbReference>